<keyword evidence="2" id="KW-1185">Reference proteome</keyword>
<dbReference type="Proteomes" id="UP000005239">
    <property type="component" value="Unassembled WGS sequence"/>
</dbReference>
<protein>
    <submittedName>
        <fullName evidence="1">Uncharacterized protein</fullName>
    </submittedName>
</protein>
<name>A0A2A6B2L1_PRIPA</name>
<gene>
    <name evidence="1" type="primary">WBGene00278202</name>
</gene>
<dbReference type="AlphaFoldDB" id="A0A2A6B2L1"/>
<sequence length="84" mass="9728">QFCRKAKMNEIPECDKMKKDFRPETISFFSRLFVFNLAKTIGAKPSPLTAQDKQIWGWIQRDAEAAVEADEEDNCSEENEKKAK</sequence>
<proteinExistence type="predicted"/>
<dbReference type="EnsemblMetazoa" id="PPA39833.1">
    <property type="protein sequence ID" value="PPA39833.1"/>
    <property type="gene ID" value="WBGene00278202"/>
</dbReference>
<reference evidence="2" key="1">
    <citation type="journal article" date="2008" name="Nat. Genet.">
        <title>The Pristionchus pacificus genome provides a unique perspective on nematode lifestyle and parasitism.</title>
        <authorList>
            <person name="Dieterich C."/>
            <person name="Clifton S.W."/>
            <person name="Schuster L.N."/>
            <person name="Chinwalla A."/>
            <person name="Delehaunty K."/>
            <person name="Dinkelacker I."/>
            <person name="Fulton L."/>
            <person name="Fulton R."/>
            <person name="Godfrey J."/>
            <person name="Minx P."/>
            <person name="Mitreva M."/>
            <person name="Roeseler W."/>
            <person name="Tian H."/>
            <person name="Witte H."/>
            <person name="Yang S.P."/>
            <person name="Wilson R.K."/>
            <person name="Sommer R.J."/>
        </authorList>
    </citation>
    <scope>NUCLEOTIDE SEQUENCE [LARGE SCALE GENOMIC DNA]</scope>
    <source>
        <strain evidence="2">PS312</strain>
    </source>
</reference>
<organism evidence="1 2">
    <name type="scientific">Pristionchus pacificus</name>
    <name type="common">Parasitic nematode worm</name>
    <dbReference type="NCBI Taxonomy" id="54126"/>
    <lineage>
        <taxon>Eukaryota</taxon>
        <taxon>Metazoa</taxon>
        <taxon>Ecdysozoa</taxon>
        <taxon>Nematoda</taxon>
        <taxon>Chromadorea</taxon>
        <taxon>Rhabditida</taxon>
        <taxon>Rhabditina</taxon>
        <taxon>Diplogasteromorpha</taxon>
        <taxon>Diplogasteroidea</taxon>
        <taxon>Neodiplogasteridae</taxon>
        <taxon>Pristionchus</taxon>
    </lineage>
</organism>
<accession>A0A2A6B2L1</accession>
<accession>A0A8R1UWH4</accession>
<evidence type="ECO:0000313" key="1">
    <source>
        <dbReference type="EnsemblMetazoa" id="PPA39833.1"/>
    </source>
</evidence>
<evidence type="ECO:0000313" key="2">
    <source>
        <dbReference type="Proteomes" id="UP000005239"/>
    </source>
</evidence>
<reference evidence="1" key="2">
    <citation type="submission" date="2022-06" db="UniProtKB">
        <authorList>
            <consortium name="EnsemblMetazoa"/>
        </authorList>
    </citation>
    <scope>IDENTIFICATION</scope>
    <source>
        <strain evidence="1">PS312</strain>
    </source>
</reference>